<evidence type="ECO:0000313" key="1">
    <source>
        <dbReference type="EMBL" id="UPK92700.1"/>
    </source>
</evidence>
<protein>
    <submittedName>
        <fullName evidence="1">Uncharacterized protein</fullName>
    </submittedName>
</protein>
<reference evidence="1" key="1">
    <citation type="submission" date="2021-11" db="EMBL/GenBank/DDBJ databases">
        <title>Fusarium solani-melongenae Genome sequencing and assembly.</title>
        <authorList>
            <person name="Xie S."/>
            <person name="Huang L."/>
            <person name="Zhang X."/>
        </authorList>
    </citation>
    <scope>NUCLEOTIDE SEQUENCE</scope>
    <source>
        <strain evidence="1">CRI 24-3</strain>
    </source>
</reference>
<name>A0ACD3YUS3_FUSSC</name>
<organism evidence="1 2">
    <name type="scientific">Fusarium solani subsp. cucurbitae</name>
    <name type="common">Neocosmosporum cucurbitae</name>
    <dbReference type="NCBI Taxonomy" id="2747967"/>
    <lineage>
        <taxon>Eukaryota</taxon>
        <taxon>Fungi</taxon>
        <taxon>Dikarya</taxon>
        <taxon>Ascomycota</taxon>
        <taxon>Pezizomycotina</taxon>
        <taxon>Sordariomycetes</taxon>
        <taxon>Hypocreomycetidae</taxon>
        <taxon>Hypocreales</taxon>
        <taxon>Nectriaceae</taxon>
        <taxon>Fusarium</taxon>
        <taxon>Fusarium solani species complex</taxon>
    </lineage>
</organism>
<dbReference type="Proteomes" id="UP000830768">
    <property type="component" value="Chromosome 3"/>
</dbReference>
<gene>
    <name evidence="1" type="ORF">LCI18_003635</name>
</gene>
<keyword evidence="2" id="KW-1185">Reference proteome</keyword>
<proteinExistence type="predicted"/>
<dbReference type="EMBL" id="CP090032">
    <property type="protein sequence ID" value="UPK92700.1"/>
    <property type="molecule type" value="Genomic_DNA"/>
</dbReference>
<evidence type="ECO:0000313" key="2">
    <source>
        <dbReference type="Proteomes" id="UP000830768"/>
    </source>
</evidence>
<accession>A0ACD3YUS3</accession>
<sequence>MDNRHVSLSSHSELPPEILVQIFSYFEYSLPHTFTVDSIPGHAETLKSICQVSKHFKALAQPLLFRSVIIHGKSKSLDILIDVLSRSPHLGKLVKELDCNVRSNNLPSTLETHSQFARVRSNLEIPDEIADGISQGLSSEDTDTTHDAIVAFWLALMPNLAMLEIALPRCPHLVLSLVENTLAVTDTSLTRDQSACLSLLAHLEAIPGWPHDGSSPDSNLLRVGTFESFLKLPCLKTFFIQTAIWKQRESDQDYLMQDCRLERLCTAQLEIRPSGIQNLLSTCNLRSLSLGIDPIPDLDSRYYNIGDLLRAYGKNLEFLELRINGRWPGESLTEEAYVARRIGNLQTLSRLKHLELILWFTNDDMKNDTRYPTRLNLAENLPSSIEVFRAYLPFREENKEGLGKELCVLAETERFSSLREVYVATAPKFPRAIRRTGWTYCDKEDGCKIRPMRTATE</sequence>